<evidence type="ECO:0000256" key="3">
    <source>
        <dbReference type="ARBA" id="ARBA00022603"/>
    </source>
</evidence>
<keyword evidence="1 6" id="KW-0963">Cytoplasm</keyword>
<accession>A0A971ICU4</accession>
<dbReference type="EMBL" id="JAAXZR010000024">
    <property type="protein sequence ID" value="NLT80030.1"/>
    <property type="molecule type" value="Genomic_DNA"/>
</dbReference>
<comment type="caution">
    <text evidence="7">The sequence shown here is derived from an EMBL/GenBank/DDBJ whole genome shotgun (WGS) entry which is preliminary data.</text>
</comment>
<protein>
    <recommendedName>
        <fullName evidence="6">Ribosomal RNA small subunit methyltransferase G</fullName>
        <ecNumber evidence="6">2.1.1.-</ecNumber>
    </recommendedName>
    <alternativeName>
        <fullName evidence="6">16S rRNA 7-methylguanosine methyltransferase</fullName>
        <shortName evidence="6">16S rRNA m7G methyltransferase</shortName>
    </alternativeName>
</protein>
<comment type="caution">
    <text evidence="6">Lacks conserved residue(s) required for the propagation of feature annotation.</text>
</comment>
<evidence type="ECO:0000256" key="2">
    <source>
        <dbReference type="ARBA" id="ARBA00022552"/>
    </source>
</evidence>
<dbReference type="GO" id="GO:0070043">
    <property type="term" value="F:rRNA (guanine-N7-)-methyltransferase activity"/>
    <property type="evidence" value="ECO:0007669"/>
    <property type="project" value="UniProtKB-UniRule"/>
</dbReference>
<organism evidence="7 8">
    <name type="scientific">Bifidobacterium crudilactis</name>
    <dbReference type="NCBI Taxonomy" id="327277"/>
    <lineage>
        <taxon>Bacteria</taxon>
        <taxon>Bacillati</taxon>
        <taxon>Actinomycetota</taxon>
        <taxon>Actinomycetes</taxon>
        <taxon>Bifidobacteriales</taxon>
        <taxon>Bifidobacteriaceae</taxon>
        <taxon>Bifidobacterium</taxon>
    </lineage>
</organism>
<dbReference type="SUPFAM" id="SSF53335">
    <property type="entry name" value="S-adenosyl-L-methionine-dependent methyltransferases"/>
    <property type="match status" value="1"/>
</dbReference>
<dbReference type="GO" id="GO:0005829">
    <property type="term" value="C:cytosol"/>
    <property type="evidence" value="ECO:0007669"/>
    <property type="project" value="TreeGrafter"/>
</dbReference>
<dbReference type="HAMAP" id="MF_00074">
    <property type="entry name" value="16SrRNA_methyltr_G"/>
    <property type="match status" value="1"/>
</dbReference>
<sequence length="229" mass="24807">MQLFHDKLVKEGELRGVIGPRDTTILWERHILNSAGVVPFVTEALQHQQVTTGVADLGSGGGFPGIVIASCLRDVPVTLIEPMERRIQWLSEVVDLLELDNVSLLRARAEELVPASIAHPGTPTEQQAVRFGNAEHEHRGASQPPAGYSQRFNVVTCRAVAPMRKLAPLALPLLVPGGQLVALKGRSAPQELAKALPMIKKAKGFRSRVLEAPVGEGLESTHVVIVEKR</sequence>
<dbReference type="AlphaFoldDB" id="A0A971ICU4"/>
<dbReference type="Gene3D" id="3.40.50.150">
    <property type="entry name" value="Vaccinia Virus protein VP39"/>
    <property type="match status" value="1"/>
</dbReference>
<keyword evidence="2 6" id="KW-0698">rRNA processing</keyword>
<dbReference type="InterPro" id="IPR003682">
    <property type="entry name" value="rRNA_ssu_MeTfrase_G"/>
</dbReference>
<dbReference type="Pfam" id="PF02527">
    <property type="entry name" value="GidB"/>
    <property type="match status" value="2"/>
</dbReference>
<evidence type="ECO:0000256" key="6">
    <source>
        <dbReference type="HAMAP-Rule" id="MF_00074"/>
    </source>
</evidence>
<keyword evidence="5 6" id="KW-0949">S-adenosyl-L-methionine</keyword>
<dbReference type="Proteomes" id="UP000767327">
    <property type="component" value="Unassembled WGS sequence"/>
</dbReference>
<reference evidence="7" key="2">
    <citation type="submission" date="2020-01" db="EMBL/GenBank/DDBJ databases">
        <authorList>
            <person name="Campanaro S."/>
        </authorList>
    </citation>
    <scope>NUCLEOTIDE SEQUENCE</scope>
    <source>
        <strain evidence="7">AS01afH2WH_6</strain>
    </source>
</reference>
<proteinExistence type="inferred from homology"/>
<evidence type="ECO:0000313" key="7">
    <source>
        <dbReference type="EMBL" id="NLT80030.1"/>
    </source>
</evidence>
<dbReference type="PIRSF" id="PIRSF003078">
    <property type="entry name" value="GidB"/>
    <property type="match status" value="1"/>
</dbReference>
<name>A0A971ICU4_9BIFI</name>
<dbReference type="EC" id="2.1.1.-" evidence="6"/>
<feature type="binding site" evidence="6">
    <location>
        <position position="63"/>
    </location>
    <ligand>
        <name>S-adenosyl-L-methionine</name>
        <dbReference type="ChEBI" id="CHEBI:59789"/>
    </ligand>
</feature>
<dbReference type="InterPro" id="IPR029063">
    <property type="entry name" value="SAM-dependent_MTases_sf"/>
</dbReference>
<reference evidence="7" key="1">
    <citation type="journal article" date="2020" name="Biotechnol. Biofuels">
        <title>New insights from the biogas microbiome by comprehensive genome-resolved metagenomics of nearly 1600 species originating from multiple anaerobic digesters.</title>
        <authorList>
            <person name="Campanaro S."/>
            <person name="Treu L."/>
            <person name="Rodriguez-R L.M."/>
            <person name="Kovalovszki A."/>
            <person name="Ziels R.M."/>
            <person name="Maus I."/>
            <person name="Zhu X."/>
            <person name="Kougias P.G."/>
            <person name="Basile A."/>
            <person name="Luo G."/>
            <person name="Schluter A."/>
            <person name="Konstantinidis K.T."/>
            <person name="Angelidaki I."/>
        </authorList>
    </citation>
    <scope>NUCLEOTIDE SEQUENCE</scope>
    <source>
        <strain evidence="7">AS01afH2WH_6</strain>
    </source>
</reference>
<dbReference type="PANTHER" id="PTHR31760:SF0">
    <property type="entry name" value="S-ADENOSYL-L-METHIONINE-DEPENDENT METHYLTRANSFERASES SUPERFAMILY PROTEIN"/>
    <property type="match status" value="1"/>
</dbReference>
<keyword evidence="4 6" id="KW-0808">Transferase</keyword>
<keyword evidence="3 6" id="KW-0489">Methyltransferase</keyword>
<gene>
    <name evidence="6" type="primary">rsmG</name>
    <name evidence="7" type="ORF">GXW98_07095</name>
</gene>
<comment type="function">
    <text evidence="6">Specifically methylates the N7 position of a guanine in 16S rRNA.</text>
</comment>
<feature type="binding site" evidence="6">
    <location>
        <begin position="109"/>
        <end position="110"/>
    </location>
    <ligand>
        <name>S-adenosyl-L-methionine</name>
        <dbReference type="ChEBI" id="CHEBI:59789"/>
    </ligand>
</feature>
<feature type="binding site" evidence="6">
    <location>
        <position position="158"/>
    </location>
    <ligand>
        <name>S-adenosyl-L-methionine</name>
        <dbReference type="ChEBI" id="CHEBI:59789"/>
    </ligand>
</feature>
<dbReference type="PANTHER" id="PTHR31760">
    <property type="entry name" value="S-ADENOSYL-L-METHIONINE-DEPENDENT METHYLTRANSFERASES SUPERFAMILY PROTEIN"/>
    <property type="match status" value="1"/>
</dbReference>
<comment type="similarity">
    <text evidence="6">Belongs to the methyltransferase superfamily. RNA methyltransferase RsmG family.</text>
</comment>
<evidence type="ECO:0000256" key="4">
    <source>
        <dbReference type="ARBA" id="ARBA00022679"/>
    </source>
</evidence>
<evidence type="ECO:0000313" key="8">
    <source>
        <dbReference type="Proteomes" id="UP000767327"/>
    </source>
</evidence>
<dbReference type="CDD" id="cd02440">
    <property type="entry name" value="AdoMet_MTases"/>
    <property type="match status" value="1"/>
</dbReference>
<evidence type="ECO:0000256" key="1">
    <source>
        <dbReference type="ARBA" id="ARBA00022490"/>
    </source>
</evidence>
<evidence type="ECO:0000256" key="5">
    <source>
        <dbReference type="ARBA" id="ARBA00022691"/>
    </source>
</evidence>
<comment type="subcellular location">
    <subcellularLocation>
        <location evidence="6">Cytoplasm</location>
    </subcellularLocation>
</comment>
<feature type="binding site" evidence="6">
    <location>
        <position position="58"/>
    </location>
    <ligand>
        <name>S-adenosyl-L-methionine</name>
        <dbReference type="ChEBI" id="CHEBI:59789"/>
    </ligand>
</feature>